<organism evidence="10 11">
    <name type="scientific">Curvibacter microcysteis</name>
    <dbReference type="NCBI Taxonomy" id="3026419"/>
    <lineage>
        <taxon>Bacteria</taxon>
        <taxon>Pseudomonadati</taxon>
        <taxon>Pseudomonadota</taxon>
        <taxon>Betaproteobacteria</taxon>
        <taxon>Burkholderiales</taxon>
        <taxon>Comamonadaceae</taxon>
        <taxon>Curvibacter</taxon>
    </lineage>
</organism>
<comment type="similarity">
    <text evidence="1">Belongs to the alpha-carbonic anhydrase family.</text>
</comment>
<feature type="compositionally biased region" description="Low complexity" evidence="7">
    <location>
        <begin position="46"/>
        <end position="61"/>
    </location>
</feature>
<keyword evidence="11" id="KW-1185">Reference proteome</keyword>
<dbReference type="InterPro" id="IPR036398">
    <property type="entry name" value="CA_dom_sf"/>
</dbReference>
<evidence type="ECO:0000256" key="6">
    <source>
        <dbReference type="ARBA" id="ARBA00048348"/>
    </source>
</evidence>
<evidence type="ECO:0000256" key="3">
    <source>
        <dbReference type="ARBA" id="ARBA00022723"/>
    </source>
</evidence>
<evidence type="ECO:0000256" key="4">
    <source>
        <dbReference type="ARBA" id="ARBA00022833"/>
    </source>
</evidence>
<feature type="domain" description="Alpha-carbonic anhydrase" evidence="9">
    <location>
        <begin position="153"/>
        <end position="380"/>
    </location>
</feature>
<dbReference type="CDD" id="cd03124">
    <property type="entry name" value="alpha_CA_prokaryotic_like"/>
    <property type="match status" value="1"/>
</dbReference>
<feature type="compositionally biased region" description="Basic and acidic residues" evidence="7">
    <location>
        <begin position="110"/>
        <end position="120"/>
    </location>
</feature>
<dbReference type="RefSeq" id="WP_273925036.1">
    <property type="nucleotide sequence ID" value="NZ_JAQSIO010000001.1"/>
</dbReference>
<dbReference type="SMART" id="SM01057">
    <property type="entry name" value="Carb_anhydrase"/>
    <property type="match status" value="1"/>
</dbReference>
<dbReference type="Proteomes" id="UP001528672">
    <property type="component" value="Unassembled WGS sequence"/>
</dbReference>
<feature type="signal peptide" evidence="8">
    <location>
        <begin position="1"/>
        <end position="36"/>
    </location>
</feature>
<dbReference type="InterPro" id="IPR041891">
    <property type="entry name" value="Alpha_CA_prokaryot-like"/>
</dbReference>
<evidence type="ECO:0000256" key="2">
    <source>
        <dbReference type="ARBA" id="ARBA00012925"/>
    </source>
</evidence>
<evidence type="ECO:0000313" key="10">
    <source>
        <dbReference type="EMBL" id="MDD0813519.1"/>
    </source>
</evidence>
<feature type="region of interest" description="Disordered" evidence="7">
    <location>
        <begin position="100"/>
        <end position="120"/>
    </location>
</feature>
<evidence type="ECO:0000313" key="11">
    <source>
        <dbReference type="Proteomes" id="UP001528672"/>
    </source>
</evidence>
<sequence>MNQRPSFASPGAPQRLSLLLWTLGWGLSLLSGASQAADAHGDSHAKPPAKAAPAAAEKAPANDLASRIRDGVDRNNQAGKGGKGEGSTVIEVHMPKAVTKPSGALANPVDARRAGGAEPSSREYIRAKANAMAGGKPEAGEAKEDGHGHHGSAHWEYEGVNGPAAWGKMQPEFSTCSLGRRQSPIHILDSDTLVGPAEPLQVRYMPSGGSVVNNGHTLQVDLDPAAPNTLTVRGSTYKLLQFHFHHPAEEKVNYKGFSMVAHLVHRNDQNQLAVVAVLMDPGPASTLINKVWTYMPLDSQDRVQMPPGSINLSELLPQDMRYYQFLGSLTTPPCTEGVLWMVLKTPMTLSTEQLRLFAKLFPNNARPTQPLNGRVVREAP</sequence>
<comment type="catalytic activity">
    <reaction evidence="6">
        <text>hydrogencarbonate + H(+) = CO2 + H2O</text>
        <dbReference type="Rhea" id="RHEA:10748"/>
        <dbReference type="ChEBI" id="CHEBI:15377"/>
        <dbReference type="ChEBI" id="CHEBI:15378"/>
        <dbReference type="ChEBI" id="CHEBI:16526"/>
        <dbReference type="ChEBI" id="CHEBI:17544"/>
        <dbReference type="EC" id="4.2.1.1"/>
    </reaction>
</comment>
<dbReference type="PROSITE" id="PS51144">
    <property type="entry name" value="ALPHA_CA_2"/>
    <property type="match status" value="1"/>
</dbReference>
<feature type="region of interest" description="Disordered" evidence="7">
    <location>
        <begin position="38"/>
        <end position="87"/>
    </location>
</feature>
<protein>
    <recommendedName>
        <fullName evidence="2">carbonic anhydrase</fullName>
        <ecNumber evidence="2">4.2.1.1</ecNumber>
    </recommendedName>
</protein>
<evidence type="ECO:0000256" key="1">
    <source>
        <dbReference type="ARBA" id="ARBA00010718"/>
    </source>
</evidence>
<keyword evidence="4" id="KW-0862">Zinc</keyword>
<dbReference type="SUPFAM" id="SSF51069">
    <property type="entry name" value="Carbonic anhydrase"/>
    <property type="match status" value="1"/>
</dbReference>
<evidence type="ECO:0000256" key="7">
    <source>
        <dbReference type="SAM" id="MobiDB-lite"/>
    </source>
</evidence>
<keyword evidence="8" id="KW-0732">Signal</keyword>
<name>A0ABT5MAB0_9BURK</name>
<dbReference type="Pfam" id="PF00194">
    <property type="entry name" value="Carb_anhydrase"/>
    <property type="match status" value="1"/>
</dbReference>
<dbReference type="PANTHER" id="PTHR18952">
    <property type="entry name" value="CARBONIC ANHYDRASE"/>
    <property type="match status" value="1"/>
</dbReference>
<comment type="caution">
    <text evidence="10">The sequence shown here is derived from an EMBL/GenBank/DDBJ whole genome shotgun (WGS) entry which is preliminary data.</text>
</comment>
<evidence type="ECO:0000259" key="9">
    <source>
        <dbReference type="PROSITE" id="PS51144"/>
    </source>
</evidence>
<gene>
    <name evidence="10" type="ORF">PSQ39_02630</name>
</gene>
<reference evidence="10 11" key="1">
    <citation type="submission" date="2023-02" db="EMBL/GenBank/DDBJ databases">
        <title>Bacterial whole genome sequence for Curvibacter sp. HBC28.</title>
        <authorList>
            <person name="Le V."/>
            <person name="Ko S.-R."/>
            <person name="Ahn C.-Y."/>
            <person name="Oh H.-M."/>
        </authorList>
    </citation>
    <scope>NUCLEOTIDE SEQUENCE [LARGE SCALE GENOMIC DNA]</scope>
    <source>
        <strain evidence="10 11">HBC28</strain>
    </source>
</reference>
<proteinExistence type="inferred from homology"/>
<dbReference type="InterPro" id="IPR023561">
    <property type="entry name" value="Carbonic_anhydrase_a-class"/>
</dbReference>
<evidence type="ECO:0000256" key="8">
    <source>
        <dbReference type="SAM" id="SignalP"/>
    </source>
</evidence>
<keyword evidence="3" id="KW-0479">Metal-binding</keyword>
<feature type="chain" id="PRO_5045682695" description="carbonic anhydrase" evidence="8">
    <location>
        <begin position="37"/>
        <end position="380"/>
    </location>
</feature>
<keyword evidence="5" id="KW-0456">Lyase</keyword>
<dbReference type="PANTHER" id="PTHR18952:SF265">
    <property type="entry name" value="CARBONIC ANHYDRASE"/>
    <property type="match status" value="1"/>
</dbReference>
<dbReference type="EC" id="4.2.1.1" evidence="2"/>
<dbReference type="EMBL" id="JAQSIO010000001">
    <property type="protein sequence ID" value="MDD0813519.1"/>
    <property type="molecule type" value="Genomic_DNA"/>
</dbReference>
<dbReference type="InterPro" id="IPR001148">
    <property type="entry name" value="CA_dom"/>
</dbReference>
<evidence type="ECO:0000256" key="5">
    <source>
        <dbReference type="ARBA" id="ARBA00023239"/>
    </source>
</evidence>
<dbReference type="Gene3D" id="3.10.200.10">
    <property type="entry name" value="Alpha carbonic anhydrase"/>
    <property type="match status" value="1"/>
</dbReference>
<accession>A0ABT5MAB0</accession>